<dbReference type="RefSeq" id="WP_175533878.1">
    <property type="nucleotide sequence ID" value="NZ_FOSQ01000003.1"/>
</dbReference>
<keyword evidence="1" id="KW-0560">Oxidoreductase</keyword>
<proteinExistence type="predicted"/>
<dbReference type="AlphaFoldDB" id="A0A1I4A9V4"/>
<feature type="domain" description="FAD dependent oxidoreductase" evidence="2">
    <location>
        <begin position="3"/>
        <end position="398"/>
    </location>
</feature>
<sequence length="403" mass="43413">MLGAGITGCSTALFMARQGYSVTLFDQARQPFEGSSGWNDGKLHLGYLYAADPSLGTARQLLTGGLLFKDIVEELLGGSIAGATTPRDEIFLLHRDSVVQQQGIEAYFRRVSDLVRSHPDAGRYWDDAARRGATPLTAAEAAQTAPEGGAILGAWRLPERSVSSRWIARRYIAALAAEPKIELRTGRRVLGVRPEGEAGLEGSLDGPFRVETDAGTDGPFTIVVNALWEGRCVIDQGIGLGPLPEVTHRYRYALFVHTARPVAQDNALIGTGPFGDVKAYGDRDFYLSWYPAGLVAEGRDPAPPPVPAMDEAARQALAHRILDGLAEHLPAVRRVADGAAHMDVQGIWVVAPGSGPLHDPAAGLHRRDRFGIRRTGRYISVDSGKFSTAPWMAREVAAMFRGG</sequence>
<dbReference type="InterPro" id="IPR036188">
    <property type="entry name" value="FAD/NAD-bd_sf"/>
</dbReference>
<keyword evidence="4" id="KW-1185">Reference proteome</keyword>
<accession>A0A1I4A9V4</accession>
<dbReference type="InterPro" id="IPR006076">
    <property type="entry name" value="FAD-dep_OxRdtase"/>
</dbReference>
<name>A0A1I4A9V4_9PROT</name>
<dbReference type="GO" id="GO:0016491">
    <property type="term" value="F:oxidoreductase activity"/>
    <property type="evidence" value="ECO:0007669"/>
    <property type="project" value="UniProtKB-KW"/>
</dbReference>
<dbReference type="Gene3D" id="3.50.50.60">
    <property type="entry name" value="FAD/NAD(P)-binding domain"/>
    <property type="match status" value="1"/>
</dbReference>
<dbReference type="Pfam" id="PF01266">
    <property type="entry name" value="DAO"/>
    <property type="match status" value="1"/>
</dbReference>
<dbReference type="Proteomes" id="UP000199473">
    <property type="component" value="Unassembled WGS sequence"/>
</dbReference>
<gene>
    <name evidence="3" type="ORF">SAMN02745775_103263</name>
</gene>
<dbReference type="SUPFAM" id="SSF51905">
    <property type="entry name" value="FAD/NAD(P)-binding domain"/>
    <property type="match status" value="1"/>
</dbReference>
<dbReference type="Gene3D" id="3.30.9.10">
    <property type="entry name" value="D-Amino Acid Oxidase, subunit A, domain 2"/>
    <property type="match status" value="1"/>
</dbReference>
<evidence type="ECO:0000313" key="3">
    <source>
        <dbReference type="EMBL" id="SFK53178.1"/>
    </source>
</evidence>
<reference evidence="3 4" key="1">
    <citation type="submission" date="2016-10" db="EMBL/GenBank/DDBJ databases">
        <authorList>
            <person name="de Groot N.N."/>
        </authorList>
    </citation>
    <scope>NUCLEOTIDE SEQUENCE [LARGE SCALE GENOMIC DNA]</scope>
    <source>
        <strain evidence="3 4">DSM 19981</strain>
    </source>
</reference>
<evidence type="ECO:0000313" key="4">
    <source>
        <dbReference type="Proteomes" id="UP000199473"/>
    </source>
</evidence>
<dbReference type="EMBL" id="FOSQ01000003">
    <property type="protein sequence ID" value="SFK53178.1"/>
    <property type="molecule type" value="Genomic_DNA"/>
</dbReference>
<organism evidence="3 4">
    <name type="scientific">Falsiroseomonas stagni DSM 19981</name>
    <dbReference type="NCBI Taxonomy" id="1123062"/>
    <lineage>
        <taxon>Bacteria</taxon>
        <taxon>Pseudomonadati</taxon>
        <taxon>Pseudomonadota</taxon>
        <taxon>Alphaproteobacteria</taxon>
        <taxon>Acetobacterales</taxon>
        <taxon>Roseomonadaceae</taxon>
        <taxon>Falsiroseomonas</taxon>
    </lineage>
</organism>
<evidence type="ECO:0000259" key="2">
    <source>
        <dbReference type="Pfam" id="PF01266"/>
    </source>
</evidence>
<dbReference type="STRING" id="1123062.SAMN02745775_103263"/>
<protein>
    <submittedName>
        <fullName evidence="3">Glycine/D-amino acid oxidase</fullName>
    </submittedName>
</protein>
<evidence type="ECO:0000256" key="1">
    <source>
        <dbReference type="ARBA" id="ARBA00023002"/>
    </source>
</evidence>